<feature type="region of interest" description="Disordered" evidence="9">
    <location>
        <begin position="478"/>
        <end position="526"/>
    </location>
</feature>
<comment type="similarity">
    <text evidence="8">Belongs to the 4Fe4S bacterial-type ferredoxin family. RnfC subfamily.</text>
</comment>
<dbReference type="Pfam" id="PF13375">
    <property type="entry name" value="RnfC_N"/>
    <property type="match status" value="1"/>
</dbReference>
<dbReference type="GO" id="GO:0005886">
    <property type="term" value="C:plasma membrane"/>
    <property type="evidence" value="ECO:0007669"/>
    <property type="project" value="UniProtKB-SubCell"/>
</dbReference>
<keyword evidence="8" id="KW-0997">Cell inner membrane</keyword>
<feature type="binding site" evidence="8">
    <location>
        <position position="387"/>
    </location>
    <ligand>
        <name>[4Fe-4S] cluster</name>
        <dbReference type="ChEBI" id="CHEBI:49883"/>
        <label>2</label>
    </ligand>
</feature>
<evidence type="ECO:0000313" key="11">
    <source>
        <dbReference type="EMBL" id="BAO44874.1"/>
    </source>
</evidence>
<feature type="binding site" evidence="8">
    <location>
        <position position="380"/>
    </location>
    <ligand>
        <name>[4Fe-4S] cluster</name>
        <dbReference type="ChEBI" id="CHEBI:49883"/>
        <label>1</label>
    </ligand>
</feature>
<dbReference type="Pfam" id="PF01512">
    <property type="entry name" value="Complex1_51K"/>
    <property type="match status" value="1"/>
</dbReference>
<evidence type="ECO:0000256" key="7">
    <source>
        <dbReference type="ARBA" id="ARBA00023014"/>
    </source>
</evidence>
<evidence type="ECO:0000259" key="10">
    <source>
        <dbReference type="PROSITE" id="PS51379"/>
    </source>
</evidence>
<feature type="domain" description="4Fe-4S ferredoxin-type" evidence="10">
    <location>
        <begin position="407"/>
        <end position="436"/>
    </location>
</feature>
<comment type="function">
    <text evidence="8">Part of a membrane-bound complex that couples electron transfer with translocation of ions across the membrane.</text>
</comment>
<comment type="subunit">
    <text evidence="8">The complex is composed of six subunits: RnfA, RnfB, RnfC, RnfD, RnfE and RnfG.</text>
</comment>
<dbReference type="EMBL" id="AP012273">
    <property type="protein sequence ID" value="BAO44874.1"/>
    <property type="molecule type" value="Genomic_DNA"/>
</dbReference>
<evidence type="ECO:0000256" key="2">
    <source>
        <dbReference type="ARBA" id="ARBA00022485"/>
    </source>
</evidence>
<keyword evidence="6 8" id="KW-0408">Iron</keyword>
<keyword evidence="8" id="KW-1278">Translocase</keyword>
<dbReference type="NCBIfam" id="TIGR01945">
    <property type="entry name" value="rnfC"/>
    <property type="match status" value="1"/>
</dbReference>
<dbReference type="Proteomes" id="UP000031631">
    <property type="component" value="Chromosome"/>
</dbReference>
<comment type="cofactor">
    <cofactor evidence="8">
        <name>[4Fe-4S] cluster</name>
        <dbReference type="ChEBI" id="CHEBI:49883"/>
    </cofactor>
    <text evidence="8">Binds 2 [4Fe-4S] clusters per subunit.</text>
</comment>
<keyword evidence="8" id="KW-1003">Cell membrane</keyword>
<accession>A0A7U6JHV8</accession>
<dbReference type="GO" id="GO:0046872">
    <property type="term" value="F:metal ion binding"/>
    <property type="evidence" value="ECO:0007669"/>
    <property type="project" value="UniProtKB-KW"/>
</dbReference>
<feature type="binding site" evidence="8">
    <location>
        <position position="416"/>
    </location>
    <ligand>
        <name>[4Fe-4S] cluster</name>
        <dbReference type="ChEBI" id="CHEBI:49883"/>
        <label>2</label>
    </ligand>
</feature>
<feature type="compositionally biased region" description="Basic and acidic residues" evidence="9">
    <location>
        <begin position="504"/>
        <end position="526"/>
    </location>
</feature>
<dbReference type="SUPFAM" id="SSF142019">
    <property type="entry name" value="Nqo1 FMN-binding domain-like"/>
    <property type="match status" value="1"/>
</dbReference>
<protein>
    <recommendedName>
        <fullName evidence="8">Ion-translocating oxidoreductase complex subunit C</fullName>
        <ecNumber evidence="8">7.-.-.-</ecNumber>
    </recommendedName>
    <alternativeName>
        <fullName evidence="8">Rnf electron transport complex subunit C</fullName>
    </alternativeName>
</protein>
<keyword evidence="4 8" id="KW-0677">Repeat</keyword>
<evidence type="ECO:0000256" key="6">
    <source>
        <dbReference type="ARBA" id="ARBA00023004"/>
    </source>
</evidence>
<proteinExistence type="inferred from homology"/>
<feature type="binding site" evidence="8">
    <location>
        <position position="426"/>
    </location>
    <ligand>
        <name>[4Fe-4S] cluster</name>
        <dbReference type="ChEBI" id="CHEBI:49883"/>
        <label>1</label>
    </ligand>
</feature>
<feature type="binding site" evidence="8">
    <location>
        <position position="422"/>
    </location>
    <ligand>
        <name>[4Fe-4S] cluster</name>
        <dbReference type="ChEBI" id="CHEBI:49883"/>
        <label>2</label>
    </ligand>
</feature>
<dbReference type="PROSITE" id="PS51379">
    <property type="entry name" value="4FE4S_FER_2"/>
    <property type="match status" value="2"/>
</dbReference>
<keyword evidence="12" id="KW-1185">Reference proteome</keyword>
<feature type="binding site" evidence="8">
    <location>
        <position position="419"/>
    </location>
    <ligand>
        <name>[4Fe-4S] cluster</name>
        <dbReference type="ChEBI" id="CHEBI:49883"/>
        <label>2</label>
    </ligand>
</feature>
<dbReference type="AlphaFoldDB" id="A0A7U6JHV8"/>
<evidence type="ECO:0000256" key="5">
    <source>
        <dbReference type="ARBA" id="ARBA00022982"/>
    </source>
</evidence>
<keyword evidence="3 8" id="KW-0479">Metal-binding</keyword>
<dbReference type="InterPro" id="IPR017896">
    <property type="entry name" value="4Fe4S_Fe-S-bd"/>
</dbReference>
<keyword evidence="2 8" id="KW-0004">4Fe-4S</keyword>
<dbReference type="InterPro" id="IPR037225">
    <property type="entry name" value="Nuo51_FMN-bd_sf"/>
</dbReference>
<sequence length="526" mass="57427">MITQNPGSWDFHGGIHRPDCKSMSAGKFLGKVPLPETLVLPLQQHIGAMAEPVVKVGEQVFKGQTIARVSEYIGAPIHAPTSGTIAAIEEHPVPHPSGLSAPCILLQVDGKDEWGELPEPLPYFDDMDPSLLRERIRWAGIVGLGGAAFPTSVKVNHGPDRPIQTLVINGAECEPYITCDDLLMREQADRVVEGIKVLLYVVDAEECLIGIEDNKPEAIAAMRKAVAESGLKDVQVIQVPTRYPMGGEKQLIKVLTGKEVPSNGIPSEIGVICINVATAAAVTDAVMAGRPLLSRLVTVTGEGVNSSGNLEVPFGVYMSHVIAHAGGYSDKAYKLILGGPMMGFTLGDDQLPVTKGSNCLLAASREEAPAPDKAHPCIRCGKCMDACPAQLLPQQLYWYARARDFDKTQEYHLFDCIECGCCSWVCPSHIPLVQYYRFAKTETWALEKEKRQAEDARRRHEARVERLERLERERKARLRQKKDALEKKTAANGANPRKAAVEAAMKRVAEKKARQSEAEKSSGESS</sequence>
<feature type="binding site" evidence="8">
    <location>
        <position position="377"/>
    </location>
    <ligand>
        <name>[4Fe-4S] cluster</name>
        <dbReference type="ChEBI" id="CHEBI:49883"/>
        <label>1</label>
    </ligand>
</feature>
<evidence type="ECO:0000256" key="1">
    <source>
        <dbReference type="ARBA" id="ARBA00022448"/>
    </source>
</evidence>
<keyword evidence="1 8" id="KW-0813">Transport</keyword>
<dbReference type="Pfam" id="PF12838">
    <property type="entry name" value="Fer4_7"/>
    <property type="match status" value="1"/>
</dbReference>
<evidence type="ECO:0000256" key="3">
    <source>
        <dbReference type="ARBA" id="ARBA00022723"/>
    </source>
</evidence>
<dbReference type="Pfam" id="PF10531">
    <property type="entry name" value="SLBB"/>
    <property type="match status" value="1"/>
</dbReference>
<dbReference type="PROSITE" id="PS00198">
    <property type="entry name" value="4FE4S_FER_1"/>
    <property type="match status" value="1"/>
</dbReference>
<dbReference type="InterPro" id="IPR010208">
    <property type="entry name" value="Ion_transpt_RnfC/RsxC"/>
</dbReference>
<evidence type="ECO:0000313" key="12">
    <source>
        <dbReference type="Proteomes" id="UP000031631"/>
    </source>
</evidence>
<dbReference type="InterPro" id="IPR019554">
    <property type="entry name" value="Soluble_ligand-bd"/>
</dbReference>
<dbReference type="Gene3D" id="3.30.70.20">
    <property type="match status" value="1"/>
</dbReference>
<dbReference type="GO" id="GO:0022900">
    <property type="term" value="P:electron transport chain"/>
    <property type="evidence" value="ECO:0007669"/>
    <property type="project" value="UniProtKB-UniRule"/>
</dbReference>
<comment type="subcellular location">
    <subcellularLocation>
        <location evidence="8">Cell inner membrane</location>
        <topology evidence="8">Peripheral membrane protein</topology>
    </subcellularLocation>
</comment>
<dbReference type="NCBIfam" id="NF003454">
    <property type="entry name" value="PRK05035.1"/>
    <property type="match status" value="1"/>
</dbReference>
<dbReference type="OrthoDB" id="9767754at2"/>
<feature type="binding site" evidence="8">
    <location>
        <position position="383"/>
    </location>
    <ligand>
        <name>[4Fe-4S] cluster</name>
        <dbReference type="ChEBI" id="CHEBI:49883"/>
        <label>1</label>
    </ligand>
</feature>
<dbReference type="GO" id="GO:0051539">
    <property type="term" value="F:4 iron, 4 sulfur cluster binding"/>
    <property type="evidence" value="ECO:0007669"/>
    <property type="project" value="UniProtKB-KW"/>
</dbReference>
<feature type="domain" description="4Fe-4S ferredoxin-type" evidence="10">
    <location>
        <begin position="367"/>
        <end position="397"/>
    </location>
</feature>
<gene>
    <name evidence="8" type="primary">rnfC</name>
    <name evidence="11" type="ORF">TBH_C1959</name>
</gene>
<name>A0A7U6JHV8_9GAMM</name>
<dbReference type="EC" id="7.-.-.-" evidence="8"/>
<dbReference type="Gene3D" id="3.40.50.11540">
    <property type="entry name" value="NADH-ubiquinone oxidoreductase 51kDa subunit"/>
    <property type="match status" value="1"/>
</dbReference>
<evidence type="ECO:0000256" key="8">
    <source>
        <dbReference type="HAMAP-Rule" id="MF_00461"/>
    </source>
</evidence>
<dbReference type="RefSeq" id="WP_041068125.1">
    <property type="nucleotide sequence ID" value="NZ_AP012273.1"/>
</dbReference>
<reference evidence="11 12" key="1">
    <citation type="journal article" date="2014" name="PLoS ONE">
        <title>Physiological and genomic features of a novel sulfur-oxidizing gammaproteobacterium belonging to a previously uncultivated symbiotic lineage isolated from a hydrothermal vent.</title>
        <authorList>
            <person name="Nunoura T."/>
            <person name="Takaki Y."/>
            <person name="Kazama H."/>
            <person name="Kakuta J."/>
            <person name="Shimamura S."/>
            <person name="Makita H."/>
            <person name="Hirai M."/>
            <person name="Miyazaki M."/>
            <person name="Takai K."/>
        </authorList>
    </citation>
    <scope>NUCLEOTIDE SEQUENCE [LARGE SCALE GENOMIC DNA]</scope>
    <source>
        <strain evidence="11 12">Hiromi1</strain>
    </source>
</reference>
<dbReference type="PANTHER" id="PTHR43034:SF2">
    <property type="entry name" value="ION-TRANSLOCATING OXIDOREDUCTASE COMPLEX SUBUNIT C"/>
    <property type="match status" value="1"/>
</dbReference>
<keyword evidence="8" id="KW-0472">Membrane</keyword>
<evidence type="ECO:0000256" key="4">
    <source>
        <dbReference type="ARBA" id="ARBA00022737"/>
    </source>
</evidence>
<dbReference type="KEGG" id="tbn:TBH_C1959"/>
<organism evidence="11 12">
    <name type="scientific">Thiolapillus brandeum</name>
    <dbReference type="NCBI Taxonomy" id="1076588"/>
    <lineage>
        <taxon>Bacteria</taxon>
        <taxon>Pseudomonadati</taxon>
        <taxon>Pseudomonadota</taxon>
        <taxon>Gammaproteobacteria</taxon>
        <taxon>Chromatiales</taxon>
        <taxon>Sedimenticolaceae</taxon>
        <taxon>Thiolapillus</taxon>
    </lineage>
</organism>
<dbReference type="InterPro" id="IPR017900">
    <property type="entry name" value="4Fe4S_Fe_S_CS"/>
</dbReference>
<keyword evidence="5 8" id="KW-0249">Electron transport</keyword>
<dbReference type="PANTHER" id="PTHR43034">
    <property type="entry name" value="ION-TRANSLOCATING OXIDOREDUCTASE COMPLEX SUBUNIT C"/>
    <property type="match status" value="1"/>
</dbReference>
<dbReference type="InterPro" id="IPR026902">
    <property type="entry name" value="RnfC_N"/>
</dbReference>
<keyword evidence="7 8" id="KW-0411">Iron-sulfur</keyword>
<dbReference type="InterPro" id="IPR011538">
    <property type="entry name" value="Nuo51_FMN-bd"/>
</dbReference>
<dbReference type="FunFam" id="3.30.70.20:FF:000044">
    <property type="entry name" value="Ion-translocating oxidoreductase complex subunit C"/>
    <property type="match status" value="1"/>
</dbReference>
<dbReference type="HAMAP" id="MF_00461">
    <property type="entry name" value="RsxC_RnfC"/>
    <property type="match status" value="1"/>
</dbReference>
<evidence type="ECO:0000256" key="9">
    <source>
        <dbReference type="SAM" id="MobiDB-lite"/>
    </source>
</evidence>
<dbReference type="GO" id="GO:0009055">
    <property type="term" value="F:electron transfer activity"/>
    <property type="evidence" value="ECO:0007669"/>
    <property type="project" value="InterPro"/>
</dbReference>
<dbReference type="SUPFAM" id="SSF46548">
    <property type="entry name" value="alpha-helical ferredoxin"/>
    <property type="match status" value="1"/>
</dbReference>
<dbReference type="Gene3D" id="3.10.20.600">
    <property type="match status" value="1"/>
</dbReference>